<gene>
    <name evidence="3" type="ORF">OM076_34085</name>
</gene>
<reference evidence="3" key="1">
    <citation type="submission" date="2022-10" db="EMBL/GenBank/DDBJ databases">
        <title>The WGS of Solirubrobacter ginsenosidimutans DSM 21036.</title>
        <authorList>
            <person name="Jiang Z."/>
        </authorList>
    </citation>
    <scope>NUCLEOTIDE SEQUENCE</scope>
    <source>
        <strain evidence="3">DSM 21036</strain>
    </source>
</reference>
<feature type="domain" description="NADP-dependent oxidoreductase" evidence="2">
    <location>
        <begin position="19"/>
        <end position="316"/>
    </location>
</feature>
<proteinExistence type="predicted"/>
<name>A0A9X3MYY9_9ACTN</name>
<evidence type="ECO:0000256" key="1">
    <source>
        <dbReference type="ARBA" id="ARBA00023002"/>
    </source>
</evidence>
<evidence type="ECO:0000313" key="4">
    <source>
        <dbReference type="Proteomes" id="UP001149140"/>
    </source>
</evidence>
<organism evidence="3 4">
    <name type="scientific">Solirubrobacter ginsenosidimutans</name>
    <dbReference type="NCBI Taxonomy" id="490573"/>
    <lineage>
        <taxon>Bacteria</taxon>
        <taxon>Bacillati</taxon>
        <taxon>Actinomycetota</taxon>
        <taxon>Thermoleophilia</taxon>
        <taxon>Solirubrobacterales</taxon>
        <taxon>Solirubrobacteraceae</taxon>
        <taxon>Solirubrobacter</taxon>
    </lineage>
</organism>
<dbReference type="GO" id="GO:0005829">
    <property type="term" value="C:cytosol"/>
    <property type="evidence" value="ECO:0007669"/>
    <property type="project" value="TreeGrafter"/>
</dbReference>
<dbReference type="GO" id="GO:0016491">
    <property type="term" value="F:oxidoreductase activity"/>
    <property type="evidence" value="ECO:0007669"/>
    <property type="project" value="UniProtKB-KW"/>
</dbReference>
<dbReference type="EMBL" id="JAPDOD010000045">
    <property type="protein sequence ID" value="MDA0165349.1"/>
    <property type="molecule type" value="Genomic_DNA"/>
</dbReference>
<dbReference type="PANTHER" id="PTHR43364">
    <property type="entry name" value="NADH-SPECIFIC METHYLGLYOXAL REDUCTASE-RELATED"/>
    <property type="match status" value="1"/>
</dbReference>
<protein>
    <submittedName>
        <fullName evidence="3">Aldo/keto reductase</fullName>
    </submittedName>
</protein>
<dbReference type="PANTHER" id="PTHR43364:SF4">
    <property type="entry name" value="NAD(P)-LINKED OXIDOREDUCTASE SUPERFAMILY PROTEIN"/>
    <property type="match status" value="1"/>
</dbReference>
<dbReference type="Pfam" id="PF00248">
    <property type="entry name" value="Aldo_ket_red"/>
    <property type="match status" value="1"/>
</dbReference>
<keyword evidence="4" id="KW-1185">Reference proteome</keyword>
<dbReference type="SUPFAM" id="SSF51430">
    <property type="entry name" value="NAD(P)-linked oxidoreductase"/>
    <property type="match status" value="1"/>
</dbReference>
<evidence type="ECO:0000259" key="2">
    <source>
        <dbReference type="Pfam" id="PF00248"/>
    </source>
</evidence>
<sequence length="350" mass="38038">MRHRTFGRLTGPRVSEYALGAGNFGTSWGMGAEPGEARRIFDRFAEAGGTLIDTAEGYQLGESETLLGDFLKADRDHFVVATKYSNGVNEPSISTTGNGRKNMVRAVEGSLKRLQTDRIDLYWVHFQDGVTPIEEILRGLDDLVTSGKIVHAGLSNFPAWRVARAQTIAELRGWTPISGIQVEYSLVERTADRELIPMAEALGLGVTLWSPLGGGLLTGKYRQSDAGRLTDWNRLIHTEDSDQKTRTVDEVLTIADELGVPAAQVAMAWLRDLDARSTTSVVSIIGPRSVVQLEDYLAALDVTLTREQADRLDAVSAPTLGVPHAVTASVRDRVLGGDATRFTLPVIPVA</sequence>
<accession>A0A9X3MYY9</accession>
<evidence type="ECO:0000313" key="3">
    <source>
        <dbReference type="EMBL" id="MDA0165349.1"/>
    </source>
</evidence>
<dbReference type="InterPro" id="IPR023210">
    <property type="entry name" value="NADP_OxRdtase_dom"/>
</dbReference>
<dbReference type="RefSeq" id="WP_270044606.1">
    <property type="nucleotide sequence ID" value="NZ_JAPDOD010000045.1"/>
</dbReference>
<dbReference type="Proteomes" id="UP001149140">
    <property type="component" value="Unassembled WGS sequence"/>
</dbReference>
<dbReference type="AlphaFoldDB" id="A0A9X3MYY9"/>
<dbReference type="Gene3D" id="3.20.20.100">
    <property type="entry name" value="NADP-dependent oxidoreductase domain"/>
    <property type="match status" value="1"/>
</dbReference>
<comment type="caution">
    <text evidence="3">The sequence shown here is derived from an EMBL/GenBank/DDBJ whole genome shotgun (WGS) entry which is preliminary data.</text>
</comment>
<dbReference type="InterPro" id="IPR050523">
    <property type="entry name" value="AKR_Detox_Biosynth"/>
</dbReference>
<dbReference type="CDD" id="cd19080">
    <property type="entry name" value="AKR_AKR9A_9B"/>
    <property type="match status" value="1"/>
</dbReference>
<dbReference type="InterPro" id="IPR036812">
    <property type="entry name" value="NAD(P)_OxRdtase_dom_sf"/>
</dbReference>
<keyword evidence="1" id="KW-0560">Oxidoreductase</keyword>